<accession>A0A543DVM7</accession>
<keyword evidence="6" id="KW-1185">Reference proteome</keyword>
<evidence type="ECO:0000313" key="6">
    <source>
        <dbReference type="Proteomes" id="UP000315677"/>
    </source>
</evidence>
<dbReference type="PRINTS" id="PR00035">
    <property type="entry name" value="HTHGNTR"/>
</dbReference>
<evidence type="ECO:0000256" key="2">
    <source>
        <dbReference type="ARBA" id="ARBA00023125"/>
    </source>
</evidence>
<dbReference type="Pfam" id="PF07729">
    <property type="entry name" value="FCD"/>
    <property type="match status" value="1"/>
</dbReference>
<dbReference type="Gene3D" id="1.20.120.530">
    <property type="entry name" value="GntR ligand-binding domain-like"/>
    <property type="match status" value="1"/>
</dbReference>
<dbReference type="InterPro" id="IPR011711">
    <property type="entry name" value="GntR_C"/>
</dbReference>
<keyword evidence="2 5" id="KW-0238">DNA-binding</keyword>
<evidence type="ECO:0000259" key="4">
    <source>
        <dbReference type="PROSITE" id="PS50949"/>
    </source>
</evidence>
<dbReference type="SMART" id="SM00895">
    <property type="entry name" value="FCD"/>
    <property type="match status" value="1"/>
</dbReference>
<reference evidence="5 6" key="1">
    <citation type="submission" date="2019-06" db="EMBL/GenBank/DDBJ databases">
        <title>Sequencing the genomes of 1000 actinobacteria strains.</title>
        <authorList>
            <person name="Klenk H.-P."/>
        </authorList>
    </citation>
    <scope>NUCLEOTIDE SEQUENCE [LARGE SCALE GENOMIC DNA]</scope>
    <source>
        <strain evidence="5 6">DSM 45301</strain>
    </source>
</reference>
<dbReference type="InterPro" id="IPR036388">
    <property type="entry name" value="WH-like_DNA-bd_sf"/>
</dbReference>
<dbReference type="SMART" id="SM00345">
    <property type="entry name" value="HTH_GNTR"/>
    <property type="match status" value="1"/>
</dbReference>
<dbReference type="EMBL" id="VFPA01000001">
    <property type="protein sequence ID" value="TQM13380.1"/>
    <property type="molecule type" value="Genomic_DNA"/>
</dbReference>
<dbReference type="PANTHER" id="PTHR43537:SF5">
    <property type="entry name" value="UXU OPERON TRANSCRIPTIONAL REGULATOR"/>
    <property type="match status" value="1"/>
</dbReference>
<dbReference type="GO" id="GO:0003677">
    <property type="term" value="F:DNA binding"/>
    <property type="evidence" value="ECO:0007669"/>
    <property type="project" value="UniProtKB-KW"/>
</dbReference>
<keyword evidence="1" id="KW-0805">Transcription regulation</keyword>
<dbReference type="InterPro" id="IPR000524">
    <property type="entry name" value="Tscrpt_reg_HTH_GntR"/>
</dbReference>
<sequence>MAIPRTGLVEALSRHTLRLIEQDGLQPGDRLPSMKALAERFDVATQTMREALQRLEANGAVEIRHGSGIYVRNGRERMVMANRGYGEIEASTVLDLLDARLLIEPHLAGLAAAAHDRTPIAAVEVLLRRAQQHLSGDDEILHDLNMRFHCSLAALSGNRVLAQTIESYVELYSFEQLAVLSFYDNEGRPRDQHDHHEILAAVREGDPVKARDLMHAHLLGVRTYIAERIDAELTRPAG</sequence>
<comment type="caution">
    <text evidence="5">The sequence shown here is derived from an EMBL/GenBank/DDBJ whole genome shotgun (WGS) entry which is preliminary data.</text>
</comment>
<dbReference type="SUPFAM" id="SSF46785">
    <property type="entry name" value="Winged helix' DNA-binding domain"/>
    <property type="match status" value="1"/>
</dbReference>
<dbReference type="PANTHER" id="PTHR43537">
    <property type="entry name" value="TRANSCRIPTIONAL REGULATOR, GNTR FAMILY"/>
    <property type="match status" value="1"/>
</dbReference>
<dbReference type="Pfam" id="PF00392">
    <property type="entry name" value="GntR"/>
    <property type="match status" value="1"/>
</dbReference>
<feature type="domain" description="HTH gntR-type" evidence="4">
    <location>
        <begin position="6"/>
        <end position="74"/>
    </location>
</feature>
<name>A0A543DVM7_9PSEU</name>
<keyword evidence="3" id="KW-0804">Transcription</keyword>
<protein>
    <submittedName>
        <fullName evidence="5">DNA-binding FadR family transcriptional regulator</fullName>
    </submittedName>
</protein>
<dbReference type="Proteomes" id="UP000315677">
    <property type="component" value="Unassembled WGS sequence"/>
</dbReference>
<dbReference type="AlphaFoldDB" id="A0A543DVM7"/>
<proteinExistence type="predicted"/>
<dbReference type="GO" id="GO:0003700">
    <property type="term" value="F:DNA-binding transcription factor activity"/>
    <property type="evidence" value="ECO:0007669"/>
    <property type="project" value="InterPro"/>
</dbReference>
<dbReference type="CDD" id="cd07377">
    <property type="entry name" value="WHTH_GntR"/>
    <property type="match status" value="1"/>
</dbReference>
<dbReference type="InterPro" id="IPR008920">
    <property type="entry name" value="TF_FadR/GntR_C"/>
</dbReference>
<evidence type="ECO:0000313" key="5">
    <source>
        <dbReference type="EMBL" id="TQM13380.1"/>
    </source>
</evidence>
<gene>
    <name evidence="5" type="ORF">FB558_0114</name>
</gene>
<dbReference type="InterPro" id="IPR036390">
    <property type="entry name" value="WH_DNA-bd_sf"/>
</dbReference>
<organism evidence="5 6">
    <name type="scientific">Pseudonocardia kunmingensis</name>
    <dbReference type="NCBI Taxonomy" id="630975"/>
    <lineage>
        <taxon>Bacteria</taxon>
        <taxon>Bacillati</taxon>
        <taxon>Actinomycetota</taxon>
        <taxon>Actinomycetes</taxon>
        <taxon>Pseudonocardiales</taxon>
        <taxon>Pseudonocardiaceae</taxon>
        <taxon>Pseudonocardia</taxon>
    </lineage>
</organism>
<evidence type="ECO:0000256" key="1">
    <source>
        <dbReference type="ARBA" id="ARBA00023015"/>
    </source>
</evidence>
<dbReference type="SUPFAM" id="SSF48008">
    <property type="entry name" value="GntR ligand-binding domain-like"/>
    <property type="match status" value="1"/>
</dbReference>
<dbReference type="Gene3D" id="1.10.10.10">
    <property type="entry name" value="Winged helix-like DNA-binding domain superfamily/Winged helix DNA-binding domain"/>
    <property type="match status" value="1"/>
</dbReference>
<evidence type="ECO:0000256" key="3">
    <source>
        <dbReference type="ARBA" id="ARBA00023163"/>
    </source>
</evidence>
<dbReference type="PROSITE" id="PS50949">
    <property type="entry name" value="HTH_GNTR"/>
    <property type="match status" value="1"/>
</dbReference>
<dbReference type="RefSeq" id="WP_170231138.1">
    <property type="nucleotide sequence ID" value="NZ_VFPA01000001.1"/>
</dbReference>